<evidence type="ECO:0000313" key="3">
    <source>
        <dbReference type="EMBL" id="EEG49086.1"/>
    </source>
</evidence>
<reference evidence="3 4" key="2">
    <citation type="submission" date="2009-02" db="EMBL/GenBank/DDBJ databases">
        <title>Draft genome sequence of Blautia hydrogenotrophica DSM 10507 (Ruminococcus hydrogenotrophicus DSM 10507).</title>
        <authorList>
            <person name="Sudarsanam P."/>
            <person name="Ley R."/>
            <person name="Guruge J."/>
            <person name="Turnbaugh P.J."/>
            <person name="Mahowald M."/>
            <person name="Liep D."/>
            <person name="Gordon J."/>
        </authorList>
    </citation>
    <scope>NUCLEOTIDE SEQUENCE [LARGE SCALE GENOMIC DNA]</scope>
    <source>
        <strain evidence="4">DSM 10507 / JCM 14656 / S5a33</strain>
    </source>
</reference>
<evidence type="ECO:0000259" key="2">
    <source>
        <dbReference type="Pfam" id="PF01266"/>
    </source>
</evidence>
<reference evidence="3 4" key="1">
    <citation type="submission" date="2009-01" db="EMBL/GenBank/DDBJ databases">
        <authorList>
            <person name="Fulton L."/>
            <person name="Clifton S."/>
            <person name="Fulton B."/>
            <person name="Xu J."/>
            <person name="Minx P."/>
            <person name="Pepin K.H."/>
            <person name="Johnson M."/>
            <person name="Bhonagiri V."/>
            <person name="Nash W.E."/>
            <person name="Mardis E.R."/>
            <person name="Wilson R.K."/>
        </authorList>
    </citation>
    <scope>NUCLEOTIDE SEQUENCE [LARGE SCALE GENOMIC DNA]</scope>
    <source>
        <strain evidence="4">DSM 10507 / JCM 14656 / S5a33</strain>
    </source>
</reference>
<organism evidence="3 4">
    <name type="scientific">Blautia hydrogenotrophica (strain DSM 10507 / JCM 14656 / S5a33)</name>
    <name type="common">Ruminococcus hydrogenotrophicus</name>
    <dbReference type="NCBI Taxonomy" id="476272"/>
    <lineage>
        <taxon>Bacteria</taxon>
        <taxon>Bacillati</taxon>
        <taxon>Bacillota</taxon>
        <taxon>Clostridia</taxon>
        <taxon>Lachnospirales</taxon>
        <taxon>Lachnospiraceae</taxon>
        <taxon>Blautia</taxon>
    </lineage>
</organism>
<dbReference type="InterPro" id="IPR036188">
    <property type="entry name" value="FAD/NAD-bd_sf"/>
</dbReference>
<dbReference type="Pfam" id="PF01266">
    <property type="entry name" value="DAO"/>
    <property type="match status" value="1"/>
</dbReference>
<dbReference type="AlphaFoldDB" id="C0CMD3"/>
<comment type="caution">
    <text evidence="3">The sequence shown here is derived from an EMBL/GenBank/DDBJ whole genome shotgun (WGS) entry which is preliminary data.</text>
</comment>
<dbReference type="eggNOG" id="COG0665">
    <property type="taxonomic scope" value="Bacteria"/>
</dbReference>
<proteinExistence type="predicted"/>
<dbReference type="PANTHER" id="PTHR13847">
    <property type="entry name" value="SARCOSINE DEHYDROGENASE-RELATED"/>
    <property type="match status" value="1"/>
</dbReference>
<evidence type="ECO:0000256" key="1">
    <source>
        <dbReference type="ARBA" id="ARBA00023002"/>
    </source>
</evidence>
<protein>
    <recommendedName>
        <fullName evidence="2">FAD dependent oxidoreductase domain-containing protein</fullName>
    </recommendedName>
</protein>
<accession>C0CMD3</accession>
<gene>
    <name evidence="3" type="ORF">RUMHYD_02014</name>
</gene>
<dbReference type="EMBL" id="ACBZ01000102">
    <property type="protein sequence ID" value="EEG49086.1"/>
    <property type="molecule type" value="Genomic_DNA"/>
</dbReference>
<evidence type="ECO:0000313" key="4">
    <source>
        <dbReference type="Proteomes" id="UP000003100"/>
    </source>
</evidence>
<name>C0CMD3_BLAHS</name>
<dbReference type="RefSeq" id="WP_005948996.1">
    <property type="nucleotide sequence ID" value="NZ_CP136423.1"/>
</dbReference>
<dbReference type="GO" id="GO:0016491">
    <property type="term" value="F:oxidoreductase activity"/>
    <property type="evidence" value="ECO:0007669"/>
    <property type="project" value="UniProtKB-KW"/>
</dbReference>
<dbReference type="Gene3D" id="3.30.9.10">
    <property type="entry name" value="D-Amino Acid Oxidase, subunit A, domain 2"/>
    <property type="match status" value="1"/>
</dbReference>
<sequence>MSKRQTEVAVIGAGVIGSAVAYYAAKAGFQVALIDAGDSAQFTSSRCDGNVLVSDKMPGYDTSLTARSQELLDELSDELDYDFQWERRGSMLVMENEQEMEMGQKLCEDFKANGITGVHMMDPNELAQREPYLARDLAGGMWFDGDGCLYPMGLCYGLAEGLKKYRGELLLHQPVTMVKKSGKGFVLSTPDYEIWTERVVNCAGIQSARVGAMSGIEIPVKPRQGQILVSEPTVQLAKQKVMEFGYMMAKFQSSDYVRPVTSLMEKYGVALVYEPTGGNNFLLGSSRYFTDMDDVKVDIEVMKAIALRGIRFFPAMADVKVIRSYAGIRAYTPDHMPIISDTVVDGYYVATGHEGDGVGLSAITGVLMTQLLSGEVTEFDMEPLRLSRF</sequence>
<dbReference type="GO" id="GO:0005737">
    <property type="term" value="C:cytoplasm"/>
    <property type="evidence" value="ECO:0007669"/>
    <property type="project" value="TreeGrafter"/>
</dbReference>
<dbReference type="Proteomes" id="UP000003100">
    <property type="component" value="Unassembled WGS sequence"/>
</dbReference>
<dbReference type="SUPFAM" id="SSF51905">
    <property type="entry name" value="FAD/NAD(P)-binding domain"/>
    <property type="match status" value="1"/>
</dbReference>
<keyword evidence="1" id="KW-0560">Oxidoreductase</keyword>
<dbReference type="InterPro" id="IPR006076">
    <property type="entry name" value="FAD-dep_OxRdtase"/>
</dbReference>
<dbReference type="HOGENOM" id="CLU_007884_4_3_9"/>
<dbReference type="Gene3D" id="3.50.50.60">
    <property type="entry name" value="FAD/NAD(P)-binding domain"/>
    <property type="match status" value="1"/>
</dbReference>
<feature type="domain" description="FAD dependent oxidoreductase" evidence="2">
    <location>
        <begin position="8"/>
        <end position="371"/>
    </location>
</feature>
<keyword evidence="4" id="KW-1185">Reference proteome</keyword>
<dbReference type="GeneID" id="86820836"/>
<dbReference type="SUPFAM" id="SSF54373">
    <property type="entry name" value="FAD-linked reductases, C-terminal domain"/>
    <property type="match status" value="1"/>
</dbReference>
<dbReference type="PANTHER" id="PTHR13847:SF287">
    <property type="entry name" value="FAD-DEPENDENT OXIDOREDUCTASE DOMAIN-CONTAINING PROTEIN 1"/>
    <property type="match status" value="1"/>
</dbReference>
<dbReference type="PATRIC" id="fig|476272.21.peg.1447"/>